<dbReference type="EMBL" id="JH650972">
    <property type="protein sequence ID" value="EXA42772.1"/>
    <property type="molecule type" value="Genomic_DNA"/>
</dbReference>
<evidence type="ECO:0000313" key="2">
    <source>
        <dbReference type="EMBL" id="EXA42772.1"/>
    </source>
</evidence>
<evidence type="ECO:0000256" key="1">
    <source>
        <dbReference type="SAM" id="MobiDB-lite"/>
    </source>
</evidence>
<reference evidence="2" key="2">
    <citation type="submission" date="2012-05" db="EMBL/GenBank/DDBJ databases">
        <title>Annotation of the Genome Sequence of Fusarium oxysporum HDV247.</title>
        <authorList>
            <consortium name="The Broad Institute Genomics Platform"/>
            <person name="Ma L.-J."/>
            <person name="Corby-Kistler H."/>
            <person name="Broz K."/>
            <person name="Gale L.R."/>
            <person name="Jonkers W."/>
            <person name="O'Donnell K."/>
            <person name="Ploetz R."/>
            <person name="Steinberg C."/>
            <person name="Schwartz D.C."/>
            <person name="VanEtten H."/>
            <person name="Zhou S."/>
            <person name="Young S.K."/>
            <person name="Zeng Q."/>
            <person name="Gargeya S."/>
            <person name="Fitzgerald M."/>
            <person name="Abouelleil A."/>
            <person name="Alvarado L."/>
            <person name="Chapman S.B."/>
            <person name="Gainer-Dewar J."/>
            <person name="Goldberg J."/>
            <person name="Griggs A."/>
            <person name="Gujja S."/>
            <person name="Hansen M."/>
            <person name="Howarth C."/>
            <person name="Imamovic A."/>
            <person name="Ireland A."/>
            <person name="Larimer J."/>
            <person name="McCowan C."/>
            <person name="Murphy C."/>
            <person name="Pearson M."/>
            <person name="Poon T.W."/>
            <person name="Priest M."/>
            <person name="Roberts A."/>
            <person name="Saif S."/>
            <person name="Shea T."/>
            <person name="Sykes S."/>
            <person name="Wortman J."/>
            <person name="Nusbaum C."/>
            <person name="Birren B."/>
        </authorList>
    </citation>
    <scope>NUCLEOTIDE SEQUENCE</scope>
    <source>
        <strain evidence="2">HDV247</strain>
    </source>
</reference>
<dbReference type="Proteomes" id="UP000030751">
    <property type="component" value="Unassembled WGS sequence"/>
</dbReference>
<dbReference type="HOGENOM" id="CLU_3224611_0_0_1"/>
<organism evidence="2">
    <name type="scientific">Fusarium oxysporum f. sp. pisi HDV247</name>
    <dbReference type="NCBI Taxonomy" id="1080344"/>
    <lineage>
        <taxon>Eukaryota</taxon>
        <taxon>Fungi</taxon>
        <taxon>Dikarya</taxon>
        <taxon>Ascomycota</taxon>
        <taxon>Pezizomycotina</taxon>
        <taxon>Sordariomycetes</taxon>
        <taxon>Hypocreomycetidae</taxon>
        <taxon>Hypocreales</taxon>
        <taxon>Nectriaceae</taxon>
        <taxon>Fusarium</taxon>
        <taxon>Fusarium oxysporum species complex</taxon>
    </lineage>
</organism>
<feature type="compositionally biased region" description="Basic and acidic residues" evidence="1">
    <location>
        <begin position="30"/>
        <end position="44"/>
    </location>
</feature>
<gene>
    <name evidence="2" type="ORF">FOVG_07869</name>
</gene>
<protein>
    <submittedName>
        <fullName evidence="2">Uncharacterized protein</fullName>
    </submittedName>
</protein>
<dbReference type="AlphaFoldDB" id="W9PKJ1"/>
<sequence length="44" mass="5153">MAEKWTTPSISPHNLAVENTSLYARQGKRRGWEGRGKEKTHMRR</sequence>
<name>W9PKJ1_FUSOX</name>
<reference evidence="2" key="1">
    <citation type="submission" date="2011-10" db="EMBL/GenBank/DDBJ databases">
        <title>The Genome Sequence of Fusarium oxysporum HDV247.</title>
        <authorList>
            <consortium name="The Broad Institute Genome Sequencing Platform"/>
            <person name="Ma L.-J."/>
            <person name="Gale L.R."/>
            <person name="Schwartz D.C."/>
            <person name="Zhou S."/>
            <person name="Corby-Kistler H."/>
            <person name="Young S.K."/>
            <person name="Zeng Q."/>
            <person name="Gargeya S."/>
            <person name="Fitzgerald M."/>
            <person name="Haas B."/>
            <person name="Abouelleil A."/>
            <person name="Alvarado L."/>
            <person name="Arachchi H.M."/>
            <person name="Berlin A."/>
            <person name="Brown A."/>
            <person name="Chapman S.B."/>
            <person name="Chen Z."/>
            <person name="Dunbar C."/>
            <person name="Freedman E."/>
            <person name="Gearin G."/>
            <person name="Goldberg J."/>
            <person name="Griggs A."/>
            <person name="Gujja S."/>
            <person name="Heiman D."/>
            <person name="Howarth C."/>
            <person name="Larson L."/>
            <person name="Lui A."/>
            <person name="MacDonald P.J.P."/>
            <person name="Montmayeur A."/>
            <person name="Murphy C."/>
            <person name="Neiman D."/>
            <person name="Pearson M."/>
            <person name="Priest M."/>
            <person name="Roberts A."/>
            <person name="Saif S."/>
            <person name="Shea T."/>
            <person name="Shenoy N."/>
            <person name="Sisk P."/>
            <person name="Stolte C."/>
            <person name="Sykes S."/>
            <person name="Wortman J."/>
            <person name="Nusbaum C."/>
            <person name="Birren B."/>
        </authorList>
    </citation>
    <scope>NUCLEOTIDE SEQUENCE [LARGE SCALE GENOMIC DNA]</scope>
    <source>
        <strain evidence="2">HDV247</strain>
    </source>
</reference>
<feature type="compositionally biased region" description="Polar residues" evidence="1">
    <location>
        <begin position="1"/>
        <end position="23"/>
    </location>
</feature>
<accession>W9PKJ1</accession>
<proteinExistence type="predicted"/>
<feature type="region of interest" description="Disordered" evidence="1">
    <location>
        <begin position="1"/>
        <end position="44"/>
    </location>
</feature>